<comment type="subcellular location">
    <subcellularLocation>
        <location evidence="1">Membrane</location>
        <topology evidence="1">Multi-pass membrane protein</topology>
    </subcellularLocation>
</comment>
<organism evidence="8 9">
    <name type="scientific">Desulfoluna butyratoxydans</name>
    <dbReference type="NCBI Taxonomy" id="231438"/>
    <lineage>
        <taxon>Bacteria</taxon>
        <taxon>Pseudomonadati</taxon>
        <taxon>Thermodesulfobacteriota</taxon>
        <taxon>Desulfobacteria</taxon>
        <taxon>Desulfobacterales</taxon>
        <taxon>Desulfolunaceae</taxon>
        <taxon>Desulfoluna</taxon>
    </lineage>
</organism>
<feature type="transmembrane region" description="Helical" evidence="7">
    <location>
        <begin position="74"/>
        <end position="94"/>
    </location>
</feature>
<dbReference type="PANTHER" id="PTHR11819">
    <property type="entry name" value="SOLUTE CARRIER FAMILY 5"/>
    <property type="match status" value="1"/>
</dbReference>
<feature type="transmembrane region" description="Helical" evidence="7">
    <location>
        <begin position="525"/>
        <end position="547"/>
    </location>
</feature>
<evidence type="ECO:0000256" key="5">
    <source>
        <dbReference type="ARBA" id="ARBA00023136"/>
    </source>
</evidence>
<dbReference type="Gene3D" id="1.20.1730.10">
    <property type="entry name" value="Sodium/glucose cotransporter"/>
    <property type="match status" value="1"/>
</dbReference>
<keyword evidence="4 7" id="KW-1133">Transmembrane helix</keyword>
<feature type="transmembrane region" description="Helical" evidence="7">
    <location>
        <begin position="237"/>
        <end position="256"/>
    </location>
</feature>
<reference evidence="8 9" key="1">
    <citation type="submission" date="2019-03" db="EMBL/GenBank/DDBJ databases">
        <authorList>
            <person name="Nijsse B."/>
        </authorList>
    </citation>
    <scope>NUCLEOTIDE SEQUENCE [LARGE SCALE GENOMIC DNA]</scope>
    <source>
        <strain evidence="8">Desulfoluna butyratoxydans MSL71</strain>
    </source>
</reference>
<feature type="transmembrane region" description="Helical" evidence="7">
    <location>
        <begin position="553"/>
        <end position="571"/>
    </location>
</feature>
<dbReference type="InterPro" id="IPR038377">
    <property type="entry name" value="Na/Glc_symporter_sf"/>
</dbReference>
<dbReference type="Proteomes" id="UP000507962">
    <property type="component" value="Unassembled WGS sequence"/>
</dbReference>
<feature type="transmembrane region" description="Helical" evidence="7">
    <location>
        <begin position="371"/>
        <end position="393"/>
    </location>
</feature>
<name>A0A4U8YPS3_9BACT</name>
<keyword evidence="3 7" id="KW-0812">Transmembrane</keyword>
<evidence type="ECO:0000256" key="3">
    <source>
        <dbReference type="ARBA" id="ARBA00022692"/>
    </source>
</evidence>
<dbReference type="GO" id="GO:0005412">
    <property type="term" value="F:D-glucose:sodium symporter activity"/>
    <property type="evidence" value="ECO:0007669"/>
    <property type="project" value="TreeGrafter"/>
</dbReference>
<feature type="transmembrane region" description="Helical" evidence="7">
    <location>
        <begin position="463"/>
        <end position="482"/>
    </location>
</feature>
<dbReference type="CDD" id="cd11477">
    <property type="entry name" value="SLC5sbd_u1"/>
    <property type="match status" value="1"/>
</dbReference>
<feature type="transmembrane region" description="Helical" evidence="7">
    <location>
        <begin position="161"/>
        <end position="180"/>
    </location>
</feature>
<evidence type="ECO:0000256" key="2">
    <source>
        <dbReference type="ARBA" id="ARBA00006434"/>
    </source>
</evidence>
<dbReference type="EMBL" id="CAADHO010000006">
    <property type="protein sequence ID" value="VFQ45714.1"/>
    <property type="molecule type" value="Genomic_DNA"/>
</dbReference>
<comment type="similarity">
    <text evidence="2 6">Belongs to the sodium:solute symporter (SSF) (TC 2.A.21) family.</text>
</comment>
<dbReference type="PROSITE" id="PS50283">
    <property type="entry name" value="NA_SOLUT_SYMP_3"/>
    <property type="match status" value="1"/>
</dbReference>
<protein>
    <submittedName>
        <fullName evidence="8">Sodium/solute symporter</fullName>
    </submittedName>
</protein>
<evidence type="ECO:0000256" key="6">
    <source>
        <dbReference type="RuleBase" id="RU362091"/>
    </source>
</evidence>
<dbReference type="GO" id="GO:0005886">
    <property type="term" value="C:plasma membrane"/>
    <property type="evidence" value="ECO:0007669"/>
    <property type="project" value="TreeGrafter"/>
</dbReference>
<feature type="transmembrane region" description="Helical" evidence="7">
    <location>
        <begin position="43"/>
        <end position="68"/>
    </location>
</feature>
<keyword evidence="9" id="KW-1185">Reference proteome</keyword>
<dbReference type="InterPro" id="IPR001734">
    <property type="entry name" value="Na/solute_symporter"/>
</dbReference>
<dbReference type="Pfam" id="PF00474">
    <property type="entry name" value="SSF"/>
    <property type="match status" value="1"/>
</dbReference>
<feature type="transmembrane region" description="Helical" evidence="7">
    <location>
        <begin position="277"/>
        <end position="304"/>
    </location>
</feature>
<dbReference type="AlphaFoldDB" id="A0A4U8YPS3"/>
<gene>
    <name evidence="8" type="ORF">MSL71_33750</name>
</gene>
<feature type="transmembrane region" description="Helical" evidence="7">
    <location>
        <begin position="399"/>
        <end position="420"/>
    </location>
</feature>
<sequence length="573" mass="63595">MSHLDWAIVGGYLLFSVALGLYFSRRALKSVDDYFVSGRSFPWWLAGVSMVASAFAIDTPLGITGLVAENGIPGVWFAWSFVLGGAGTLGAFLFSAMLRRSRIITTAELIELRYSGPQAAVLRAFKGLYFGVFANAITLGWILKAVWTLSEVVVPGVNRDLLLFVLLLFTLIYTAMSGLWGIAATDFIQFVIGSVGSFLLAFYAWRYIGGIDQVVIGFTEKYGAADAGLRLSFLPEVGTPFFVTFVVFMTLKWWGNPPPAITQRIIASKNEQDASKATLFFAVLAFGFNYWPMIFAAMVSLIAFPDASSPETGYAMLLTTLLPSGMLGLMMASLMAAFMSTVDTHINYGASYMVNDIYRRFMVKEASETHYVRASQVSTVLMLLVSVVVAYNLDSVADAWYYMSMITAGYGIVIVIRWFWWRVNAWAEITALATSGITSTVLSPKFAQALGYWEAMPDIRWQYRFLIVVGICTVSWVVVCFLTEPDDEAHLVAFCERVRPFPAFWGPIYRRYPHLGWRPNFGRACLLWGMGAVGVYAFCFGVGSLMFLRYAQAGGLIFVAAVIAYLISRLWRP</sequence>
<feature type="transmembrane region" description="Helical" evidence="7">
    <location>
        <begin position="187"/>
        <end position="205"/>
    </location>
</feature>
<feature type="transmembrane region" description="Helical" evidence="7">
    <location>
        <begin position="128"/>
        <end position="149"/>
    </location>
</feature>
<dbReference type="RefSeq" id="WP_180142612.1">
    <property type="nucleotide sequence ID" value="NZ_CAADHO010000006.1"/>
</dbReference>
<accession>A0A4U8YPS3</accession>
<feature type="transmembrane region" description="Helical" evidence="7">
    <location>
        <begin position="324"/>
        <end position="350"/>
    </location>
</feature>
<evidence type="ECO:0000313" key="8">
    <source>
        <dbReference type="EMBL" id="VFQ45714.1"/>
    </source>
</evidence>
<evidence type="ECO:0000256" key="4">
    <source>
        <dbReference type="ARBA" id="ARBA00022989"/>
    </source>
</evidence>
<proteinExistence type="inferred from homology"/>
<evidence type="ECO:0000256" key="7">
    <source>
        <dbReference type="SAM" id="Phobius"/>
    </source>
</evidence>
<keyword evidence="5 7" id="KW-0472">Membrane</keyword>
<feature type="transmembrane region" description="Helical" evidence="7">
    <location>
        <begin position="6"/>
        <end position="23"/>
    </location>
</feature>
<evidence type="ECO:0000313" key="9">
    <source>
        <dbReference type="Proteomes" id="UP000507962"/>
    </source>
</evidence>
<dbReference type="PANTHER" id="PTHR11819:SF77">
    <property type="entry name" value="SODIUM_GLUCOSE COTRANSPORT PROTEIN"/>
    <property type="match status" value="1"/>
</dbReference>
<evidence type="ECO:0000256" key="1">
    <source>
        <dbReference type="ARBA" id="ARBA00004141"/>
    </source>
</evidence>